<reference evidence="1" key="1">
    <citation type="submission" date="2021-04" db="EMBL/GenBank/DDBJ databases">
        <title>Difference and commonality of drug resistance evolution in various bacteria. and drug sensitivity profiles.</title>
        <authorList>
            <person name="Maeda T."/>
            <person name="Shibai A."/>
            <person name="Kawada K."/>
            <person name="Kotani H."/>
            <person name="Tarusawa Y."/>
            <person name="Tanabe K."/>
            <person name="Furusawa C."/>
        </authorList>
    </citation>
    <scope>NUCLEOTIDE SEQUENCE</scope>
    <source>
        <strain evidence="1">JCM 8580</strain>
        <plasmid evidence="1">pENKO-1</plasmid>
    </source>
</reference>
<evidence type="ECO:0000313" key="1">
    <source>
        <dbReference type="EMBL" id="BCU57840.1"/>
    </source>
</evidence>
<dbReference type="Proteomes" id="UP000682928">
    <property type="component" value="Plasmid pENKO-1"/>
</dbReference>
<evidence type="ECO:0000313" key="2">
    <source>
        <dbReference type="Proteomes" id="UP000682928"/>
    </source>
</evidence>
<geneLocation type="plasmid" evidence="1 2">
    <name>pENKO-1</name>
</geneLocation>
<gene>
    <name evidence="1" type="ORF">ENKO_44340</name>
</gene>
<keyword evidence="1" id="KW-0614">Plasmid</keyword>
<organism evidence="1 2">
    <name type="scientific">Enterobacter kobei</name>
    <dbReference type="NCBI Taxonomy" id="208224"/>
    <lineage>
        <taxon>Bacteria</taxon>
        <taxon>Pseudomonadati</taxon>
        <taxon>Pseudomonadota</taxon>
        <taxon>Gammaproteobacteria</taxon>
        <taxon>Enterobacterales</taxon>
        <taxon>Enterobacteriaceae</taxon>
        <taxon>Enterobacter</taxon>
        <taxon>Enterobacter cloacae complex</taxon>
    </lineage>
</organism>
<protein>
    <submittedName>
        <fullName evidence="1">Uncharacterized protein</fullName>
    </submittedName>
</protein>
<accession>A0AA86M9B7</accession>
<proteinExistence type="predicted"/>
<sequence>MIDHRLNQRIDGAGTMFIEVTLTHHRLVCPVMKGIIEVEACPTRYVTAGYRVNELLVISREIVPVVCRPGKYRRGIDHITLS</sequence>
<name>A0AA86M9B7_9ENTR</name>
<dbReference type="EMBL" id="AP024591">
    <property type="protein sequence ID" value="BCU57840.1"/>
    <property type="molecule type" value="Genomic_DNA"/>
</dbReference>
<dbReference type="AlphaFoldDB" id="A0AA86M9B7"/>